<dbReference type="GO" id="GO:0000209">
    <property type="term" value="P:protein polyubiquitination"/>
    <property type="evidence" value="ECO:0007669"/>
    <property type="project" value="TreeGrafter"/>
</dbReference>
<dbReference type="InterPro" id="IPR001810">
    <property type="entry name" value="F-box_dom"/>
</dbReference>
<dbReference type="EMBL" id="JBBNAE010000006">
    <property type="protein sequence ID" value="KAK9116922.1"/>
    <property type="molecule type" value="Genomic_DNA"/>
</dbReference>
<dbReference type="Gene3D" id="1.20.1280.50">
    <property type="match status" value="1"/>
</dbReference>
<accession>A0AAP0IK80</accession>
<dbReference type="PANTHER" id="PTHR14939:SF5">
    <property type="entry name" value="F-BOX ONLY PROTEIN 22"/>
    <property type="match status" value="1"/>
</dbReference>
<proteinExistence type="predicted"/>
<protein>
    <recommendedName>
        <fullName evidence="1">F-box domain-containing protein</fullName>
    </recommendedName>
</protein>
<dbReference type="Proteomes" id="UP001417504">
    <property type="component" value="Unassembled WGS sequence"/>
</dbReference>
<keyword evidence="3" id="KW-1185">Reference proteome</keyword>
<comment type="caution">
    <text evidence="2">The sequence shown here is derived from an EMBL/GenBank/DDBJ whole genome shotgun (WGS) entry which is preliminary data.</text>
</comment>
<evidence type="ECO:0000313" key="2">
    <source>
        <dbReference type="EMBL" id="KAK9116922.1"/>
    </source>
</evidence>
<evidence type="ECO:0000313" key="3">
    <source>
        <dbReference type="Proteomes" id="UP001417504"/>
    </source>
</evidence>
<dbReference type="Pfam" id="PF00646">
    <property type="entry name" value="F-box"/>
    <property type="match status" value="1"/>
</dbReference>
<sequence>MEDPPLKKTSEEEELKEVGIGSIGDDALQQILSRLPAKSFAYAACVCSSWSRVCARVLSRPKLVSALCLIDRVDENDETIAQADIRQRLGSGITIIVNKTRGVIGADTVTD</sequence>
<dbReference type="AlphaFoldDB" id="A0AAP0IK80"/>
<organism evidence="2 3">
    <name type="scientific">Stephania japonica</name>
    <dbReference type="NCBI Taxonomy" id="461633"/>
    <lineage>
        <taxon>Eukaryota</taxon>
        <taxon>Viridiplantae</taxon>
        <taxon>Streptophyta</taxon>
        <taxon>Embryophyta</taxon>
        <taxon>Tracheophyta</taxon>
        <taxon>Spermatophyta</taxon>
        <taxon>Magnoliopsida</taxon>
        <taxon>Ranunculales</taxon>
        <taxon>Menispermaceae</taxon>
        <taxon>Menispermoideae</taxon>
        <taxon>Cissampelideae</taxon>
        <taxon>Stephania</taxon>
    </lineage>
</organism>
<evidence type="ECO:0000259" key="1">
    <source>
        <dbReference type="Pfam" id="PF00646"/>
    </source>
</evidence>
<dbReference type="GO" id="GO:0032436">
    <property type="term" value="P:positive regulation of proteasomal ubiquitin-dependent protein catabolic process"/>
    <property type="evidence" value="ECO:0007669"/>
    <property type="project" value="TreeGrafter"/>
</dbReference>
<reference evidence="2 3" key="1">
    <citation type="submission" date="2024-01" db="EMBL/GenBank/DDBJ databases">
        <title>Genome assemblies of Stephania.</title>
        <authorList>
            <person name="Yang L."/>
        </authorList>
    </citation>
    <scope>NUCLEOTIDE SEQUENCE [LARGE SCALE GENOMIC DNA]</scope>
    <source>
        <strain evidence="2">QJT</strain>
        <tissue evidence="2">Leaf</tissue>
    </source>
</reference>
<feature type="domain" description="F-box" evidence="1">
    <location>
        <begin position="25"/>
        <end position="57"/>
    </location>
</feature>
<dbReference type="SUPFAM" id="SSF81383">
    <property type="entry name" value="F-box domain"/>
    <property type="match status" value="1"/>
</dbReference>
<name>A0AAP0IK80_9MAGN</name>
<dbReference type="InterPro" id="IPR036047">
    <property type="entry name" value="F-box-like_dom_sf"/>
</dbReference>
<dbReference type="PANTHER" id="PTHR14939">
    <property type="entry name" value="F-BOX ONLY PROTEIN 22"/>
    <property type="match status" value="1"/>
</dbReference>
<gene>
    <name evidence="2" type="ORF">Sjap_015869</name>
</gene>